<gene>
    <name evidence="1" type="ORF">A6A04_04615</name>
</gene>
<dbReference type="Proteomes" id="UP000078428">
    <property type="component" value="Unassembled WGS sequence"/>
</dbReference>
<evidence type="ECO:0000313" key="2">
    <source>
        <dbReference type="Proteomes" id="UP000078428"/>
    </source>
</evidence>
<dbReference type="OrthoDB" id="9817186at2"/>
<accession>A0A178MHA6</accession>
<dbReference type="AlphaFoldDB" id="A0A178MHA6"/>
<comment type="caution">
    <text evidence="1">The sequence shown here is derived from an EMBL/GenBank/DDBJ whole genome shotgun (WGS) entry which is preliminary data.</text>
</comment>
<dbReference type="EMBL" id="LWQT01000077">
    <property type="protein sequence ID" value="OAN48046.1"/>
    <property type="molecule type" value="Genomic_DNA"/>
</dbReference>
<name>A0A178MHA6_9PROT</name>
<proteinExistence type="predicted"/>
<sequence>MGLSANQTKLKTAANGSYVKSVELEADAEKCLNQALTEAFAFGYTFALDQSELFKLVQDMGAKPSRNDTSWWTDVVKACFGTTSTTQKNTYEFPSAAAISKYQTILAYAHYKQWNESALGDELASRSATEIYREAGQCQEFVQSQGRGKARSSDKGLLKRLDNACTHSFDENAITLSAADLDALLNPNDDGLGALLIKRENGKVKLWRAPLDATYIRKAINEYAVVEKIRKPLTDALRMRSLLPKGAQRHMQFEHDGDATKVTLFGALKGCGAIHFVTQKLDVPDGVTFDEKGIDRLLGLSLGVGDERFVWEVQESAVKVYAKDQEALPDPEAIYKVLQYEGVNWSAPDGTEQIDGWRVEAVPAPPTAPNFVCESTVAINDDTARKLTVEVGWKGKFTTISSSEGSLHVKCAKNQLKLPLDGLPDQPSVKLVQGQVGRAVKQIDGIPSFGICDGGVFISGPHKEVAVTFTIPSMG</sequence>
<evidence type="ECO:0000313" key="1">
    <source>
        <dbReference type="EMBL" id="OAN48046.1"/>
    </source>
</evidence>
<keyword evidence="2" id="KW-1185">Reference proteome</keyword>
<dbReference type="RefSeq" id="WP_068494207.1">
    <property type="nucleotide sequence ID" value="NZ_LWQT01000077.1"/>
</dbReference>
<reference evidence="1 2" key="1">
    <citation type="submission" date="2016-04" db="EMBL/GenBank/DDBJ databases">
        <title>Draft genome sequence of freshwater magnetotactic bacteria Magnetospirillum marisnigri SP-1 and Magnetospirillum moscoviense BB-1.</title>
        <authorList>
            <person name="Koziaeva V."/>
            <person name="Dziuba M.V."/>
            <person name="Ivanov T.M."/>
            <person name="Kuznetsov B."/>
            <person name="Grouzdev D.S."/>
        </authorList>
    </citation>
    <scope>NUCLEOTIDE SEQUENCE [LARGE SCALE GENOMIC DNA]</scope>
    <source>
        <strain evidence="1 2">SP-1</strain>
    </source>
</reference>
<organism evidence="1 2">
    <name type="scientific">Paramagnetospirillum marisnigri</name>
    <dbReference type="NCBI Taxonomy" id="1285242"/>
    <lineage>
        <taxon>Bacteria</taxon>
        <taxon>Pseudomonadati</taxon>
        <taxon>Pseudomonadota</taxon>
        <taxon>Alphaproteobacteria</taxon>
        <taxon>Rhodospirillales</taxon>
        <taxon>Magnetospirillaceae</taxon>
        <taxon>Paramagnetospirillum</taxon>
    </lineage>
</organism>
<protein>
    <submittedName>
        <fullName evidence="1">Uncharacterized protein</fullName>
    </submittedName>
</protein>
<dbReference type="STRING" id="1285242.A6A04_04615"/>